<dbReference type="PROSITE" id="PS50989">
    <property type="entry name" value="COA_CT_CTER"/>
    <property type="match status" value="1"/>
</dbReference>
<dbReference type="eggNOG" id="COG4799">
    <property type="taxonomic scope" value="Bacteria"/>
</dbReference>
<dbReference type="Gene3D" id="3.90.226.10">
    <property type="entry name" value="2-enoyl-CoA Hydratase, Chain A, domain 1"/>
    <property type="match status" value="2"/>
</dbReference>
<dbReference type="InterPro" id="IPR034733">
    <property type="entry name" value="AcCoA_carboxyl_beta"/>
</dbReference>
<sequence length="532" mass="56891">MTALRSTVDTRAAGFGANREAMLEKLAEIDAEHAKAVAGGGEKYVERHRKRGKLLARERIELLLDEDSPFLELSPLAAWGTDYRVGASLVTGIGVVEGVECLISASDPTVKGGASNPWTTKKSFRAADIAAQNRLPSINLVESGGADLPTQKEIFIPGGRIFRDLTRASAAGCPTIALVFGNSTAGGAYLPGMSDYVVMVKERAKVFLGGPPLVKMATGEESDDESLGGAEMHARTSGLADYLAVDEADAIRLGRNIVKRLNWTKQGPSPKPDYAEPLYDAEDLLGIVPADLKVPFDPREVIARVVDGSDFDEFKPLYGSSLVTGWASIHGYPVGILANAQGVLFGEESQKAAQFIQLANQIHTPLVFLHNTTGYMVGKEYEQSGIIKHGAMMINAVSNSKVPHLSVLMGASYGAGHYGMCGRAYDPRFLFAWPSAKSAVMGPAQLAGVLSIVARAAAESRGQEYNEEHDKAMRAMVEGQIEAESMPMFLSGMLYDDGIIDPRDTRTVLGLSLSAIHNGPVKGAEGFGVFRM</sequence>
<keyword evidence="4" id="KW-1185">Reference proteome</keyword>
<dbReference type="SUPFAM" id="SSF52096">
    <property type="entry name" value="ClpP/crotonase"/>
    <property type="match status" value="2"/>
</dbReference>
<dbReference type="PROSITE" id="PS50980">
    <property type="entry name" value="COA_CT_NTER"/>
    <property type="match status" value="1"/>
</dbReference>
<dbReference type="GO" id="GO:0016874">
    <property type="term" value="F:ligase activity"/>
    <property type="evidence" value="ECO:0007669"/>
    <property type="project" value="InterPro"/>
</dbReference>
<feature type="domain" description="CoA carboxyltransferase N-terminal" evidence="1">
    <location>
        <begin position="22"/>
        <end position="273"/>
    </location>
</feature>
<organism evidence="3 4">
    <name type="scientific">Amycolatopsis rifamycinica</name>
    <dbReference type="NCBI Taxonomy" id="287986"/>
    <lineage>
        <taxon>Bacteria</taxon>
        <taxon>Bacillati</taxon>
        <taxon>Actinomycetota</taxon>
        <taxon>Actinomycetes</taxon>
        <taxon>Pseudonocardiales</taxon>
        <taxon>Pseudonocardiaceae</taxon>
        <taxon>Amycolatopsis</taxon>
    </lineage>
</organism>
<dbReference type="FunFam" id="3.90.226.10:FF:000030">
    <property type="entry name" value="Acetyl-CoA carboxylase carboxyltransferase subunit"/>
    <property type="match status" value="1"/>
</dbReference>
<dbReference type="PANTHER" id="PTHR22855">
    <property type="entry name" value="ACETYL, PROPIONYL, PYRUVATE, AND GLUTACONYL CARBOXYLASE-RELATED"/>
    <property type="match status" value="1"/>
</dbReference>
<evidence type="ECO:0000259" key="1">
    <source>
        <dbReference type="PROSITE" id="PS50980"/>
    </source>
</evidence>
<accession>A0A066TYI2</accession>
<dbReference type="InterPro" id="IPR011762">
    <property type="entry name" value="COA_CT_N"/>
</dbReference>
<protein>
    <submittedName>
        <fullName evidence="3">Acetyl-CoA carboxylase</fullName>
    </submittedName>
</protein>
<dbReference type="RefSeq" id="WP_200876581.1">
    <property type="nucleotide sequence ID" value="NZ_JMQI01000077.1"/>
</dbReference>
<dbReference type="FunFam" id="3.90.226.10:FF:000021">
    <property type="entry name" value="Acetyl-CoA carboxylase carboxyltransferase subunit"/>
    <property type="match status" value="1"/>
</dbReference>
<dbReference type="Proteomes" id="UP000027345">
    <property type="component" value="Unassembled WGS sequence"/>
</dbReference>
<name>A0A066TYI2_9PSEU</name>
<reference evidence="3 4" key="1">
    <citation type="submission" date="2014-05" db="EMBL/GenBank/DDBJ databases">
        <title>Draft genome sequence of Amycolatopsis rifamycinica DSM 46095.</title>
        <authorList>
            <person name="Lal R."/>
            <person name="Saxena A."/>
            <person name="Kumari R."/>
            <person name="Mukherjee U."/>
            <person name="Singh P."/>
            <person name="Sangwan N."/>
            <person name="Mahato N.K."/>
        </authorList>
    </citation>
    <scope>NUCLEOTIDE SEQUENCE [LARGE SCALE GENOMIC DNA]</scope>
    <source>
        <strain evidence="3 4">DSM 46095</strain>
    </source>
</reference>
<dbReference type="InterPro" id="IPR011763">
    <property type="entry name" value="COA_CT_C"/>
</dbReference>
<evidence type="ECO:0000259" key="2">
    <source>
        <dbReference type="PROSITE" id="PS50989"/>
    </source>
</evidence>
<comment type="caution">
    <text evidence="3">The sequence shown here is derived from an EMBL/GenBank/DDBJ whole genome shotgun (WGS) entry which is preliminary data.</text>
</comment>
<dbReference type="AlphaFoldDB" id="A0A066TYI2"/>
<evidence type="ECO:0000313" key="3">
    <source>
        <dbReference type="EMBL" id="KDN16949.1"/>
    </source>
</evidence>
<dbReference type="STRING" id="287986.DV20_38250"/>
<dbReference type="InterPro" id="IPR029045">
    <property type="entry name" value="ClpP/crotonase-like_dom_sf"/>
</dbReference>
<feature type="domain" description="CoA carboxyltransferase C-terminal" evidence="2">
    <location>
        <begin position="276"/>
        <end position="515"/>
    </location>
</feature>
<proteinExistence type="predicted"/>
<dbReference type="Pfam" id="PF01039">
    <property type="entry name" value="Carboxyl_trans"/>
    <property type="match status" value="1"/>
</dbReference>
<evidence type="ECO:0000313" key="4">
    <source>
        <dbReference type="Proteomes" id="UP000027345"/>
    </source>
</evidence>
<dbReference type="EMBL" id="JMQI01000077">
    <property type="protein sequence ID" value="KDN16949.1"/>
    <property type="molecule type" value="Genomic_DNA"/>
</dbReference>
<gene>
    <name evidence="3" type="ORF">DV20_38250</name>
</gene>
<dbReference type="InterPro" id="IPR045190">
    <property type="entry name" value="MCCB/AccD1-like"/>
</dbReference>
<dbReference type="PANTHER" id="PTHR22855:SF46">
    <property type="entry name" value="METHYLCROTONOYL-COA CARBOXYLASE"/>
    <property type="match status" value="1"/>
</dbReference>